<organism evidence="13 14">
    <name type="scientific">Stagnimonas aquatica</name>
    <dbReference type="NCBI Taxonomy" id="2689987"/>
    <lineage>
        <taxon>Bacteria</taxon>
        <taxon>Pseudomonadati</taxon>
        <taxon>Pseudomonadota</taxon>
        <taxon>Gammaproteobacteria</taxon>
        <taxon>Nevskiales</taxon>
        <taxon>Nevskiaceae</taxon>
        <taxon>Stagnimonas</taxon>
    </lineage>
</organism>
<dbReference type="PANTHER" id="PTHR38685:SF1">
    <property type="entry name" value="CELL DIVISION PROTEIN ZIPA"/>
    <property type="match status" value="1"/>
</dbReference>
<accession>A0A3N0VEB9</accession>
<evidence type="ECO:0000256" key="10">
    <source>
        <dbReference type="SAM" id="MobiDB-lite"/>
    </source>
</evidence>
<reference evidence="13 14" key="1">
    <citation type="submission" date="2018-10" db="EMBL/GenBank/DDBJ databases">
        <authorList>
            <person name="Chen W.-M."/>
        </authorList>
    </citation>
    <scope>NUCLEOTIDE SEQUENCE [LARGE SCALE GENOMIC DNA]</scope>
    <source>
        <strain evidence="13 14">THS-13</strain>
    </source>
</reference>
<protein>
    <recommendedName>
        <fullName evidence="8">Cell division protein ZipA</fullName>
    </recommendedName>
</protein>
<evidence type="ECO:0000256" key="6">
    <source>
        <dbReference type="ARBA" id="ARBA00023136"/>
    </source>
</evidence>
<dbReference type="EMBL" id="RJVO01000003">
    <property type="protein sequence ID" value="ROH91099.1"/>
    <property type="molecule type" value="Genomic_DNA"/>
</dbReference>
<dbReference type="GO" id="GO:0005886">
    <property type="term" value="C:plasma membrane"/>
    <property type="evidence" value="ECO:0007669"/>
    <property type="project" value="UniProtKB-SubCell"/>
</dbReference>
<keyword evidence="7 8" id="KW-0131">Cell cycle</keyword>
<evidence type="ECO:0000259" key="12">
    <source>
        <dbReference type="SMART" id="SM00771"/>
    </source>
</evidence>
<keyword evidence="3 8" id="KW-0132">Cell division</keyword>
<comment type="similarity">
    <text evidence="8">Belongs to the ZipA family.</text>
</comment>
<keyword evidence="1 9" id="KW-1003">Cell membrane</keyword>
<name>A0A3N0VEB9_9GAMM</name>
<keyword evidence="2 9" id="KW-0997">Cell inner membrane</keyword>
<keyword evidence="5 11" id="KW-1133">Transmembrane helix</keyword>
<evidence type="ECO:0000256" key="9">
    <source>
        <dbReference type="RuleBase" id="RU003613"/>
    </source>
</evidence>
<dbReference type="Gene3D" id="3.30.1400.10">
    <property type="entry name" value="ZipA, C-terminal FtsZ-binding domain"/>
    <property type="match status" value="1"/>
</dbReference>
<evidence type="ECO:0000256" key="11">
    <source>
        <dbReference type="SAM" id="Phobius"/>
    </source>
</evidence>
<evidence type="ECO:0000256" key="4">
    <source>
        <dbReference type="ARBA" id="ARBA00022692"/>
    </source>
</evidence>
<evidence type="ECO:0000256" key="2">
    <source>
        <dbReference type="ARBA" id="ARBA00022519"/>
    </source>
</evidence>
<evidence type="ECO:0000256" key="7">
    <source>
        <dbReference type="ARBA" id="ARBA00023306"/>
    </source>
</evidence>
<feature type="domain" description="ZipA C-terminal FtsZ-binding" evidence="12">
    <location>
        <begin position="94"/>
        <end position="220"/>
    </location>
</feature>
<dbReference type="RefSeq" id="WP_123211554.1">
    <property type="nucleotide sequence ID" value="NZ_RJVO01000003.1"/>
</dbReference>
<dbReference type="InterPro" id="IPR007449">
    <property type="entry name" value="ZipA_FtsZ-bd_C"/>
</dbReference>
<dbReference type="AlphaFoldDB" id="A0A3N0VEB9"/>
<dbReference type="InterPro" id="IPR036765">
    <property type="entry name" value="ZipA_FtsZ-bd_C_sf"/>
</dbReference>
<evidence type="ECO:0000256" key="3">
    <source>
        <dbReference type="ARBA" id="ARBA00022618"/>
    </source>
</evidence>
<keyword evidence="6 9" id="KW-0472">Membrane</keyword>
<dbReference type="PANTHER" id="PTHR38685">
    <property type="entry name" value="CELL DIVISION PROTEIN ZIPA"/>
    <property type="match status" value="1"/>
</dbReference>
<dbReference type="Proteomes" id="UP000282106">
    <property type="component" value="Unassembled WGS sequence"/>
</dbReference>
<gene>
    <name evidence="13" type="ORF">ED208_09065</name>
</gene>
<evidence type="ECO:0000256" key="1">
    <source>
        <dbReference type="ARBA" id="ARBA00022475"/>
    </source>
</evidence>
<keyword evidence="4 9" id="KW-0812">Transmembrane</keyword>
<dbReference type="SUPFAM" id="SSF64383">
    <property type="entry name" value="Cell-division protein ZipA, C-terminal domain"/>
    <property type="match status" value="1"/>
</dbReference>
<feature type="region of interest" description="Disordered" evidence="10">
    <location>
        <begin position="68"/>
        <end position="89"/>
    </location>
</feature>
<comment type="subcellular location">
    <subcellularLocation>
        <location evidence="9">Cell inner membrane</location>
        <topology evidence="9">Single-pass type I membrane protein</topology>
    </subcellularLocation>
</comment>
<evidence type="ECO:0000313" key="14">
    <source>
        <dbReference type="Proteomes" id="UP000282106"/>
    </source>
</evidence>
<comment type="function">
    <text evidence="8">Essential cell division protein that stabilizes the FtsZ protofilaments by cross-linking them and that serves as a cytoplasmic membrane anchor for the Z ring. Also required for the recruitment to the septal ring of downstream cell division proteins.</text>
</comment>
<dbReference type="Pfam" id="PF04354">
    <property type="entry name" value="ZipA_C"/>
    <property type="match status" value="1"/>
</dbReference>
<comment type="caution">
    <text evidence="13">The sequence shown here is derived from an EMBL/GenBank/DDBJ whole genome shotgun (WGS) entry which is preliminary data.</text>
</comment>
<sequence>MTPLQWALLVVGVGAAVAVWWASRRRGNGLRDWQPGGGGEPTLGLPRRAAEAQLDMFNSTGQFDEFGVGKPRKVAPRLDGAPTASEAATRPPVQQKIVALLIAERDGTHINGPKIHAALKAQGLAFGDKQIYHRLAGGEPVFSVASLLKPGYLDPAEATGFSTPGLSMFLVLPGPLPPVTAFREMLQTAHALAQALNAEVYDMRRKPLTPEALLKLEHDVEHWARQHPTA</sequence>
<dbReference type="InParanoid" id="A0A3N0VEB9"/>
<dbReference type="GO" id="GO:0000917">
    <property type="term" value="P:division septum assembly"/>
    <property type="evidence" value="ECO:0007669"/>
    <property type="project" value="TreeGrafter"/>
</dbReference>
<evidence type="ECO:0000256" key="8">
    <source>
        <dbReference type="RuleBase" id="RU003612"/>
    </source>
</evidence>
<evidence type="ECO:0000313" key="13">
    <source>
        <dbReference type="EMBL" id="ROH91099.1"/>
    </source>
</evidence>
<keyword evidence="14" id="KW-1185">Reference proteome</keyword>
<dbReference type="SMART" id="SM00771">
    <property type="entry name" value="ZipA_C"/>
    <property type="match status" value="1"/>
</dbReference>
<feature type="transmembrane region" description="Helical" evidence="11">
    <location>
        <begin position="6"/>
        <end position="23"/>
    </location>
</feature>
<evidence type="ECO:0000256" key="5">
    <source>
        <dbReference type="ARBA" id="ARBA00022989"/>
    </source>
</evidence>
<dbReference type="GO" id="GO:0032153">
    <property type="term" value="C:cell division site"/>
    <property type="evidence" value="ECO:0007669"/>
    <property type="project" value="TreeGrafter"/>
</dbReference>
<proteinExistence type="inferred from homology"/>
<dbReference type="InterPro" id="IPR011919">
    <property type="entry name" value="Cell_div_ZipA"/>
</dbReference>